<dbReference type="STRING" id="1802620.A3D91_01350"/>
<evidence type="ECO:0000313" key="2">
    <source>
        <dbReference type="EMBL" id="OGC53770.1"/>
    </source>
</evidence>
<dbReference type="AlphaFoldDB" id="A0A1F4VA53"/>
<evidence type="ECO:0000313" key="3">
    <source>
        <dbReference type="Proteomes" id="UP000178127"/>
    </source>
</evidence>
<evidence type="ECO:0000256" key="1">
    <source>
        <dbReference type="SAM" id="Phobius"/>
    </source>
</evidence>
<reference evidence="2 3" key="1">
    <citation type="journal article" date="2016" name="Nat. Commun.">
        <title>Thousands of microbial genomes shed light on interconnected biogeochemical processes in an aquifer system.</title>
        <authorList>
            <person name="Anantharaman K."/>
            <person name="Brown C.T."/>
            <person name="Hug L.A."/>
            <person name="Sharon I."/>
            <person name="Castelle C.J."/>
            <person name="Probst A.J."/>
            <person name="Thomas B.C."/>
            <person name="Singh A."/>
            <person name="Wilkins M.J."/>
            <person name="Karaoz U."/>
            <person name="Brodie E.L."/>
            <person name="Williams K.H."/>
            <person name="Hubbard S.S."/>
            <person name="Banfield J.F."/>
        </authorList>
    </citation>
    <scope>NUCLEOTIDE SEQUENCE [LARGE SCALE GENOMIC DNA]</scope>
</reference>
<accession>A0A1F4VA53</accession>
<protein>
    <submittedName>
        <fullName evidence="2">Uncharacterized protein</fullName>
    </submittedName>
</protein>
<sequence length="100" mass="10816">MSVGFTSAFYLGQQYAPLNQSLSLGAEYGNSMYYNPLALGLTSPELPQVAGTSTIKAVQTLQILSSNEVGFALFVFSLSALAALVYFWWQKKGVAKNELP</sequence>
<name>A0A1F4VA53_UNCKA</name>
<keyword evidence="1" id="KW-0812">Transmembrane</keyword>
<keyword evidence="1" id="KW-0472">Membrane</keyword>
<feature type="transmembrane region" description="Helical" evidence="1">
    <location>
        <begin position="69"/>
        <end position="89"/>
    </location>
</feature>
<keyword evidence="1" id="KW-1133">Transmembrane helix</keyword>
<proteinExistence type="predicted"/>
<organism evidence="2 3">
    <name type="scientific">candidate division WWE3 bacterium RIFCSPHIGHO2_02_FULL_38_14</name>
    <dbReference type="NCBI Taxonomy" id="1802620"/>
    <lineage>
        <taxon>Bacteria</taxon>
        <taxon>Katanobacteria</taxon>
    </lineage>
</organism>
<gene>
    <name evidence="2" type="ORF">A3D91_01350</name>
</gene>
<comment type="caution">
    <text evidence="2">The sequence shown here is derived from an EMBL/GenBank/DDBJ whole genome shotgun (WGS) entry which is preliminary data.</text>
</comment>
<dbReference type="EMBL" id="MEVD01000011">
    <property type="protein sequence ID" value="OGC53770.1"/>
    <property type="molecule type" value="Genomic_DNA"/>
</dbReference>
<dbReference type="Proteomes" id="UP000178127">
    <property type="component" value="Unassembled WGS sequence"/>
</dbReference>